<dbReference type="GO" id="GO:0016787">
    <property type="term" value="F:hydrolase activity"/>
    <property type="evidence" value="ECO:0007669"/>
    <property type="project" value="UniProtKB-KW"/>
</dbReference>
<feature type="domain" description="AB hydrolase-1" evidence="1">
    <location>
        <begin position="27"/>
        <end position="255"/>
    </location>
</feature>
<organism evidence="2 3">
    <name type="scientific">Microbacterium oleivorans</name>
    <dbReference type="NCBI Taxonomy" id="273677"/>
    <lineage>
        <taxon>Bacteria</taxon>
        <taxon>Bacillati</taxon>
        <taxon>Actinomycetota</taxon>
        <taxon>Actinomycetes</taxon>
        <taxon>Micrococcales</taxon>
        <taxon>Microbacteriaceae</taxon>
        <taxon>Microbacterium</taxon>
    </lineage>
</organism>
<dbReference type="Gene3D" id="3.40.50.1820">
    <property type="entry name" value="alpha/beta hydrolase"/>
    <property type="match status" value="1"/>
</dbReference>
<keyword evidence="2" id="KW-0378">Hydrolase</keyword>
<dbReference type="AlphaFoldDB" id="A0A7D5EVK8"/>
<accession>A0A7D5EVK8</accession>
<dbReference type="PANTHER" id="PTHR43194">
    <property type="entry name" value="HYDROLASE ALPHA/BETA FOLD FAMILY"/>
    <property type="match status" value="1"/>
</dbReference>
<evidence type="ECO:0000313" key="3">
    <source>
        <dbReference type="Proteomes" id="UP000509638"/>
    </source>
</evidence>
<gene>
    <name evidence="2" type="ORF">HW566_02945</name>
</gene>
<evidence type="ECO:0000259" key="1">
    <source>
        <dbReference type="Pfam" id="PF12697"/>
    </source>
</evidence>
<dbReference type="Proteomes" id="UP000509638">
    <property type="component" value="Chromosome"/>
</dbReference>
<dbReference type="InterPro" id="IPR029058">
    <property type="entry name" value="AB_hydrolase_fold"/>
</dbReference>
<protein>
    <submittedName>
        <fullName evidence="2">Alpha/beta hydrolase</fullName>
    </submittedName>
</protein>
<dbReference type="InterPro" id="IPR050228">
    <property type="entry name" value="Carboxylesterase_BioH"/>
</dbReference>
<proteinExistence type="predicted"/>
<dbReference type="PANTHER" id="PTHR43194:SF2">
    <property type="entry name" value="PEROXISOMAL MEMBRANE PROTEIN LPX1"/>
    <property type="match status" value="1"/>
</dbReference>
<name>A0A7D5EVK8_9MICO</name>
<dbReference type="EMBL" id="CP058316">
    <property type="protein sequence ID" value="QLD10826.1"/>
    <property type="molecule type" value="Genomic_DNA"/>
</dbReference>
<sequence length="268" mass="28679">MANLNRRLNLDGCTVAFDDSGGTGRPVLFLHGAGADHVMFEEQAEALSKAGWCCIQWDMRAHGLSRPNVSAITAEQLVADAAALIVELGLSRPVLVGHSLGGNIAQELVRRDPDGYSGVAVVDATWNAGPLSSMERLLLRAAAPMLALIPERFLPDMMAKASAVTPSARSDLARAFAHVPKSEFLAIWQATVSLVNPDPNYRTPVPLLLLVGDRDRTGNIAKAMPAWARREGIREIVIPRAGHVPSQDSPAAVTAALLRFLGALEDDR</sequence>
<evidence type="ECO:0000313" key="2">
    <source>
        <dbReference type="EMBL" id="QLD10826.1"/>
    </source>
</evidence>
<reference evidence="2 3" key="1">
    <citation type="submission" date="2020-06" db="EMBL/GenBank/DDBJ databases">
        <authorList>
            <person name="Jo H."/>
        </authorList>
    </citation>
    <scope>NUCLEOTIDE SEQUENCE [LARGE SCALE GENOMIC DNA]</scope>
    <source>
        <strain evidence="2 3">I46</strain>
    </source>
</reference>
<dbReference type="InterPro" id="IPR000073">
    <property type="entry name" value="AB_hydrolase_1"/>
</dbReference>
<dbReference type="Pfam" id="PF12697">
    <property type="entry name" value="Abhydrolase_6"/>
    <property type="match status" value="1"/>
</dbReference>
<dbReference type="SUPFAM" id="SSF53474">
    <property type="entry name" value="alpha/beta-Hydrolases"/>
    <property type="match status" value="1"/>
</dbReference>